<dbReference type="EMBL" id="CP042997">
    <property type="protein sequence ID" value="QEH36851.1"/>
    <property type="molecule type" value="Genomic_DNA"/>
</dbReference>
<evidence type="ECO:0000259" key="2">
    <source>
        <dbReference type="Pfam" id="PF01575"/>
    </source>
</evidence>
<gene>
    <name evidence="3" type="primary">paaZ</name>
    <name evidence="3" type="ORF">OJF2_54360</name>
</gene>
<dbReference type="Pfam" id="PF01575">
    <property type="entry name" value="MaoC_dehydratas"/>
    <property type="match status" value="1"/>
</dbReference>
<proteinExistence type="predicted"/>
<dbReference type="AlphaFoldDB" id="A0A5B9W9U3"/>
<dbReference type="InterPro" id="IPR002539">
    <property type="entry name" value="MaoC-like_dom"/>
</dbReference>
<dbReference type="Gene3D" id="3.10.129.10">
    <property type="entry name" value="Hotdog Thioesterase"/>
    <property type="match status" value="1"/>
</dbReference>
<dbReference type="InterPro" id="IPR052342">
    <property type="entry name" value="MCH/BMMD"/>
</dbReference>
<keyword evidence="4" id="KW-1185">Reference proteome</keyword>
<accession>A0A5B9W9U3</accession>
<feature type="domain" description="MaoC-like" evidence="2">
    <location>
        <begin position="17"/>
        <end position="112"/>
    </location>
</feature>
<protein>
    <submittedName>
        <fullName evidence="3">Bifunctional protein PaaZ</fullName>
    </submittedName>
</protein>
<evidence type="ECO:0000313" key="4">
    <source>
        <dbReference type="Proteomes" id="UP000324233"/>
    </source>
</evidence>
<sequence length="165" mass="18236">MTRIVPRSLTFDELHVGEEWESPGRTVTETDVVIFAGLSGDYNALHCNSMEAGKGPFGRRVAHGMLGMSIATGLASTSPRVQTLAFLEVREWKFLLPIHFGDTILVVSRVLDLEPQARGRRGIVTWSRQVLNQDGKLVQEGRTRTLVKGEGRPERPRDADADAPT</sequence>
<dbReference type="Proteomes" id="UP000324233">
    <property type="component" value="Chromosome"/>
</dbReference>
<organism evidence="3 4">
    <name type="scientific">Aquisphaera giovannonii</name>
    <dbReference type="NCBI Taxonomy" id="406548"/>
    <lineage>
        <taxon>Bacteria</taxon>
        <taxon>Pseudomonadati</taxon>
        <taxon>Planctomycetota</taxon>
        <taxon>Planctomycetia</taxon>
        <taxon>Isosphaerales</taxon>
        <taxon>Isosphaeraceae</taxon>
        <taxon>Aquisphaera</taxon>
    </lineage>
</organism>
<reference evidence="3 4" key="1">
    <citation type="submission" date="2019-08" db="EMBL/GenBank/DDBJ databases">
        <title>Deep-cultivation of Planctomycetes and their phenomic and genomic characterization uncovers novel biology.</title>
        <authorList>
            <person name="Wiegand S."/>
            <person name="Jogler M."/>
            <person name="Boedeker C."/>
            <person name="Pinto D."/>
            <person name="Vollmers J."/>
            <person name="Rivas-Marin E."/>
            <person name="Kohn T."/>
            <person name="Peeters S.H."/>
            <person name="Heuer A."/>
            <person name="Rast P."/>
            <person name="Oberbeckmann S."/>
            <person name="Bunk B."/>
            <person name="Jeske O."/>
            <person name="Meyerdierks A."/>
            <person name="Storesund J.E."/>
            <person name="Kallscheuer N."/>
            <person name="Luecker S."/>
            <person name="Lage O.M."/>
            <person name="Pohl T."/>
            <person name="Merkel B.J."/>
            <person name="Hornburger P."/>
            <person name="Mueller R.-W."/>
            <person name="Bruemmer F."/>
            <person name="Labrenz M."/>
            <person name="Spormann A.M."/>
            <person name="Op den Camp H."/>
            <person name="Overmann J."/>
            <person name="Amann R."/>
            <person name="Jetten M.S.M."/>
            <person name="Mascher T."/>
            <person name="Medema M.H."/>
            <person name="Devos D.P."/>
            <person name="Kaster A.-K."/>
            <person name="Ovreas L."/>
            <person name="Rohde M."/>
            <person name="Galperin M.Y."/>
            <person name="Jogler C."/>
        </authorList>
    </citation>
    <scope>NUCLEOTIDE SEQUENCE [LARGE SCALE GENOMIC DNA]</scope>
    <source>
        <strain evidence="3 4">OJF2</strain>
    </source>
</reference>
<name>A0A5B9W9U3_9BACT</name>
<dbReference type="KEGG" id="agv:OJF2_54360"/>
<dbReference type="SUPFAM" id="SSF54637">
    <property type="entry name" value="Thioesterase/thiol ester dehydrase-isomerase"/>
    <property type="match status" value="1"/>
</dbReference>
<dbReference type="PANTHER" id="PTHR43664">
    <property type="entry name" value="MONOAMINE OXIDASE-RELATED"/>
    <property type="match status" value="1"/>
</dbReference>
<feature type="region of interest" description="Disordered" evidence="1">
    <location>
        <begin position="145"/>
        <end position="165"/>
    </location>
</feature>
<dbReference type="OrthoDB" id="9801625at2"/>
<evidence type="ECO:0000256" key="1">
    <source>
        <dbReference type="SAM" id="MobiDB-lite"/>
    </source>
</evidence>
<dbReference type="PANTHER" id="PTHR43664:SF1">
    <property type="entry name" value="BETA-METHYLMALYL-COA DEHYDRATASE"/>
    <property type="match status" value="1"/>
</dbReference>
<dbReference type="InterPro" id="IPR029069">
    <property type="entry name" value="HotDog_dom_sf"/>
</dbReference>
<evidence type="ECO:0000313" key="3">
    <source>
        <dbReference type="EMBL" id="QEH36851.1"/>
    </source>
</evidence>